<evidence type="ECO:0000313" key="2">
    <source>
        <dbReference type="EMBL" id="RTR27766.1"/>
    </source>
</evidence>
<dbReference type="RefSeq" id="WP_126351889.1">
    <property type="nucleotide sequence ID" value="NZ_CP086380.1"/>
</dbReference>
<feature type="chain" id="PRO_5019551097" description="DUF11 domain-containing protein" evidence="1">
    <location>
        <begin position="23"/>
        <end position="180"/>
    </location>
</feature>
<evidence type="ECO:0000313" key="3">
    <source>
        <dbReference type="Proteomes" id="UP000277766"/>
    </source>
</evidence>
<sequence>MNRIRLTLAAALLTLSALPALAQTTASAGTTTQTAQATQTSPLQLVLNDYLVTSVRGVGGRVTERLNPDATRARPGDVIQYEVSAKNTSQRTLQHARPVLAVPAGTVFVASAGGSQNVTTEYSFDGGKTFGAAPLFKTVVVNGTSQRVQVQPSEYTNVRWTVARLAPGEAYKMVLRVRVR</sequence>
<organism evidence="2 3">
    <name type="scientific">Deinococcus radiophilus</name>
    <dbReference type="NCBI Taxonomy" id="32062"/>
    <lineage>
        <taxon>Bacteria</taxon>
        <taxon>Thermotogati</taxon>
        <taxon>Deinococcota</taxon>
        <taxon>Deinococci</taxon>
        <taxon>Deinococcales</taxon>
        <taxon>Deinococcaceae</taxon>
        <taxon>Deinococcus</taxon>
    </lineage>
</organism>
<dbReference type="OrthoDB" id="69975at2"/>
<comment type="caution">
    <text evidence="2">The sequence shown here is derived from an EMBL/GenBank/DDBJ whole genome shotgun (WGS) entry which is preliminary data.</text>
</comment>
<accession>A0A431VXH5</accession>
<proteinExistence type="predicted"/>
<dbReference type="EMBL" id="RXPE01000009">
    <property type="protein sequence ID" value="RTR27766.1"/>
    <property type="molecule type" value="Genomic_DNA"/>
</dbReference>
<reference evidence="2 3" key="1">
    <citation type="submission" date="2018-12" db="EMBL/GenBank/DDBJ databases">
        <title>Deinococcus radiophilus ATCC 27603 genome sequencing and assembly.</title>
        <authorList>
            <person name="Maclea K.S."/>
            <person name="Maynard C.R."/>
        </authorList>
    </citation>
    <scope>NUCLEOTIDE SEQUENCE [LARGE SCALE GENOMIC DNA]</scope>
    <source>
        <strain evidence="2 3">ATCC 27603</strain>
    </source>
</reference>
<dbReference type="InterPro" id="IPR014468">
    <property type="entry name" value="UCP014979"/>
</dbReference>
<dbReference type="AlphaFoldDB" id="A0A431VXH5"/>
<keyword evidence="1" id="KW-0732">Signal</keyword>
<evidence type="ECO:0000256" key="1">
    <source>
        <dbReference type="SAM" id="SignalP"/>
    </source>
</evidence>
<keyword evidence="3" id="KW-1185">Reference proteome</keyword>
<evidence type="ECO:0008006" key="4">
    <source>
        <dbReference type="Google" id="ProtNLM"/>
    </source>
</evidence>
<protein>
    <recommendedName>
        <fullName evidence="4">DUF11 domain-containing protein</fullName>
    </recommendedName>
</protein>
<dbReference type="Proteomes" id="UP000277766">
    <property type="component" value="Unassembled WGS sequence"/>
</dbReference>
<feature type="signal peptide" evidence="1">
    <location>
        <begin position="1"/>
        <end position="22"/>
    </location>
</feature>
<gene>
    <name evidence="2" type="ORF">EJ104_06165</name>
</gene>
<dbReference type="PIRSF" id="PIRSF014979">
    <property type="entry name" value="UCP014979"/>
    <property type="match status" value="1"/>
</dbReference>
<name>A0A431VXH5_9DEIO</name>